<dbReference type="PANTHER" id="PTHR11941">
    <property type="entry name" value="ENOYL-COA HYDRATASE-RELATED"/>
    <property type="match status" value="1"/>
</dbReference>
<comment type="caution">
    <text evidence="1">The sequence shown here is derived from an EMBL/GenBank/DDBJ whole genome shotgun (WGS) entry which is preliminary data.</text>
</comment>
<protein>
    <submittedName>
        <fullName evidence="1">Enoyl-CoA hydratase/isomerase family protein</fullName>
    </submittedName>
</protein>
<dbReference type="Pfam" id="PF00378">
    <property type="entry name" value="ECH_1"/>
    <property type="match status" value="1"/>
</dbReference>
<dbReference type="InterPro" id="IPR001753">
    <property type="entry name" value="Enoyl-CoA_hydra/iso"/>
</dbReference>
<dbReference type="SUPFAM" id="SSF52096">
    <property type="entry name" value="ClpP/crotonase"/>
    <property type="match status" value="1"/>
</dbReference>
<accession>A0A6B0Y3F6</accession>
<dbReference type="InterPro" id="IPR029045">
    <property type="entry name" value="ClpP/crotonase-like_dom_sf"/>
</dbReference>
<reference evidence="1" key="1">
    <citation type="submission" date="2019-09" db="EMBL/GenBank/DDBJ databases">
        <title>Characterisation of the sponge microbiome using genome-centric metagenomics.</title>
        <authorList>
            <person name="Engelberts J.P."/>
            <person name="Robbins S.J."/>
            <person name="De Goeij J.M."/>
            <person name="Aranda M."/>
            <person name="Bell S.C."/>
            <person name="Webster N.S."/>
        </authorList>
    </citation>
    <scope>NUCLEOTIDE SEQUENCE</scope>
    <source>
        <strain evidence="1">SB0664_bin_43</strain>
    </source>
</reference>
<dbReference type="Gene3D" id="3.90.226.10">
    <property type="entry name" value="2-enoyl-CoA Hydratase, Chain A, domain 1"/>
    <property type="match status" value="1"/>
</dbReference>
<proteinExistence type="predicted"/>
<dbReference type="CDD" id="cd06558">
    <property type="entry name" value="crotonase-like"/>
    <property type="match status" value="1"/>
</dbReference>
<gene>
    <name evidence="1" type="ORF">F4Y60_09625</name>
</gene>
<sequence length="213" mass="21927">MPDEVLVVTGTGRAIVADADIVGCHDVGQTVLDGLQRRSHQTFGPAAGQPRAKVCAASGYAPCGGLELVMRCDLAFVSEGAKLGHVQIKLGLIPGGSGARCLPRVPGSMRAIDILMPGQAMPAAEAVETGAALETGAHDALMSRTMEFAEALAEIAPVALREARRVVENGFDAVLNVGLTRVHCVLDAVSGTEGGKEGIIVFMEEGAPAFKGQ</sequence>
<dbReference type="EMBL" id="VXRY01000383">
    <property type="protein sequence ID" value="MXY34329.1"/>
    <property type="molecule type" value="Genomic_DNA"/>
</dbReference>
<evidence type="ECO:0000313" key="1">
    <source>
        <dbReference type="EMBL" id="MXY34329.1"/>
    </source>
</evidence>
<name>A0A6B0Y3F6_9RHOB</name>
<dbReference type="AlphaFoldDB" id="A0A6B0Y3F6"/>
<keyword evidence="1" id="KW-0413">Isomerase</keyword>
<dbReference type="PANTHER" id="PTHR11941:SF54">
    <property type="entry name" value="ENOYL-COA HYDRATASE, MITOCHONDRIAL"/>
    <property type="match status" value="1"/>
</dbReference>
<organism evidence="1">
    <name type="scientific">Boseongicola sp. SB0664_bin_43</name>
    <dbReference type="NCBI Taxonomy" id="2604844"/>
    <lineage>
        <taxon>Bacteria</taxon>
        <taxon>Pseudomonadati</taxon>
        <taxon>Pseudomonadota</taxon>
        <taxon>Alphaproteobacteria</taxon>
        <taxon>Rhodobacterales</taxon>
        <taxon>Paracoccaceae</taxon>
        <taxon>Boseongicola</taxon>
    </lineage>
</organism>
<dbReference type="GO" id="GO:0016853">
    <property type="term" value="F:isomerase activity"/>
    <property type="evidence" value="ECO:0007669"/>
    <property type="project" value="UniProtKB-KW"/>
</dbReference>
<dbReference type="GO" id="GO:0006635">
    <property type="term" value="P:fatty acid beta-oxidation"/>
    <property type="evidence" value="ECO:0007669"/>
    <property type="project" value="TreeGrafter"/>
</dbReference>